<comment type="caution">
    <text evidence="2">The sequence shown here is derived from an EMBL/GenBank/DDBJ whole genome shotgun (WGS) entry which is preliminary data.</text>
</comment>
<reference evidence="2 3" key="1">
    <citation type="submission" date="2024-01" db="EMBL/GenBank/DDBJ databases">
        <title>The complete chloroplast genome sequence of Lithospermum erythrorhizon: insights into the phylogenetic relationship among Boraginaceae species and the maternal lineages of purple gromwells.</title>
        <authorList>
            <person name="Okada T."/>
            <person name="Watanabe K."/>
        </authorList>
    </citation>
    <scope>NUCLEOTIDE SEQUENCE [LARGE SCALE GENOMIC DNA]</scope>
</reference>
<dbReference type="InterPro" id="IPR043128">
    <property type="entry name" value="Rev_trsase/Diguanyl_cyclase"/>
</dbReference>
<dbReference type="SUPFAM" id="SSF56672">
    <property type="entry name" value="DNA/RNA polymerases"/>
    <property type="match status" value="1"/>
</dbReference>
<dbReference type="Proteomes" id="UP001454036">
    <property type="component" value="Unassembled WGS sequence"/>
</dbReference>
<accession>A0AAV3QTB0</accession>
<gene>
    <name evidence="2" type="ORF">LIER_40074</name>
</gene>
<dbReference type="InterPro" id="IPR000477">
    <property type="entry name" value="RT_dom"/>
</dbReference>
<dbReference type="Gene3D" id="3.30.70.270">
    <property type="match status" value="1"/>
</dbReference>
<evidence type="ECO:0000313" key="3">
    <source>
        <dbReference type="Proteomes" id="UP001454036"/>
    </source>
</evidence>
<feature type="domain" description="Reverse transcriptase" evidence="1">
    <location>
        <begin position="7"/>
        <end position="102"/>
    </location>
</feature>
<name>A0AAV3QTB0_LITER</name>
<evidence type="ECO:0000313" key="2">
    <source>
        <dbReference type="EMBL" id="GAA0165858.1"/>
    </source>
</evidence>
<sequence>MAEEDVEKTVFVTEYEIYCWKVMAFNLKNAGATYQRMVNKVFSTQIGRNMDIYVDDMLIKSQEARDHQANIWESFKNLRKYILRLNPDKFVFCITSGMFLGSMISQRGIEPNADKISTVPALKSTKTHKEAQRLIGRIAALTRFMSRARDRSLPFYKAIKKGKEFE</sequence>
<dbReference type="EMBL" id="BAABME010022458">
    <property type="protein sequence ID" value="GAA0165858.1"/>
    <property type="molecule type" value="Genomic_DNA"/>
</dbReference>
<dbReference type="InterPro" id="IPR053134">
    <property type="entry name" value="RNA-dir_DNA_polymerase"/>
</dbReference>
<dbReference type="Pfam" id="PF00078">
    <property type="entry name" value="RVT_1"/>
    <property type="match status" value="1"/>
</dbReference>
<dbReference type="PANTHER" id="PTHR24559">
    <property type="entry name" value="TRANSPOSON TY3-I GAG-POL POLYPROTEIN"/>
    <property type="match status" value="1"/>
</dbReference>
<dbReference type="PANTHER" id="PTHR24559:SF444">
    <property type="entry name" value="REVERSE TRANSCRIPTASE DOMAIN-CONTAINING PROTEIN"/>
    <property type="match status" value="1"/>
</dbReference>
<keyword evidence="3" id="KW-1185">Reference proteome</keyword>
<dbReference type="AlphaFoldDB" id="A0AAV3QTB0"/>
<protein>
    <recommendedName>
        <fullName evidence="1">Reverse transcriptase domain-containing protein</fullName>
    </recommendedName>
</protein>
<dbReference type="InterPro" id="IPR043502">
    <property type="entry name" value="DNA/RNA_pol_sf"/>
</dbReference>
<evidence type="ECO:0000259" key="1">
    <source>
        <dbReference type="Pfam" id="PF00078"/>
    </source>
</evidence>
<dbReference type="CDD" id="cd01647">
    <property type="entry name" value="RT_LTR"/>
    <property type="match status" value="1"/>
</dbReference>
<proteinExistence type="predicted"/>
<organism evidence="2 3">
    <name type="scientific">Lithospermum erythrorhizon</name>
    <name type="common">Purple gromwell</name>
    <name type="synonym">Lithospermum officinale var. erythrorhizon</name>
    <dbReference type="NCBI Taxonomy" id="34254"/>
    <lineage>
        <taxon>Eukaryota</taxon>
        <taxon>Viridiplantae</taxon>
        <taxon>Streptophyta</taxon>
        <taxon>Embryophyta</taxon>
        <taxon>Tracheophyta</taxon>
        <taxon>Spermatophyta</taxon>
        <taxon>Magnoliopsida</taxon>
        <taxon>eudicotyledons</taxon>
        <taxon>Gunneridae</taxon>
        <taxon>Pentapetalae</taxon>
        <taxon>asterids</taxon>
        <taxon>lamiids</taxon>
        <taxon>Boraginales</taxon>
        <taxon>Boraginaceae</taxon>
        <taxon>Boraginoideae</taxon>
        <taxon>Lithospermeae</taxon>
        <taxon>Lithospermum</taxon>
    </lineage>
</organism>